<feature type="domain" description="DUF5626" evidence="3">
    <location>
        <begin position="32"/>
        <end position="148"/>
    </location>
</feature>
<evidence type="ECO:0000313" key="4">
    <source>
        <dbReference type="EMBL" id="MBO0476261.1"/>
    </source>
</evidence>
<evidence type="ECO:0000256" key="1">
    <source>
        <dbReference type="SAM" id="MobiDB-lite"/>
    </source>
</evidence>
<feature type="chain" id="PRO_5045363321" evidence="2">
    <location>
        <begin position="25"/>
        <end position="149"/>
    </location>
</feature>
<evidence type="ECO:0000256" key="2">
    <source>
        <dbReference type="SAM" id="SignalP"/>
    </source>
</evidence>
<dbReference type="RefSeq" id="WP_206965213.1">
    <property type="nucleotide sequence ID" value="NZ_JAFLVX010000013.1"/>
</dbReference>
<gene>
    <name evidence="4" type="ORF">DOK76_04210</name>
</gene>
<keyword evidence="2" id="KW-0732">Signal</keyword>
<comment type="caution">
    <text evidence="4">The sequence shown here is derived from an EMBL/GenBank/DDBJ whole genome shotgun (WGS) entry which is preliminary data.</text>
</comment>
<dbReference type="EMBL" id="JAFLVX010000013">
    <property type="protein sequence ID" value="MBO0476261.1"/>
    <property type="molecule type" value="Genomic_DNA"/>
</dbReference>
<feature type="compositionally biased region" description="Polar residues" evidence="1">
    <location>
        <begin position="98"/>
        <end position="122"/>
    </location>
</feature>
<feature type="region of interest" description="Disordered" evidence="1">
    <location>
        <begin position="98"/>
        <end position="123"/>
    </location>
</feature>
<reference evidence="4 5" key="1">
    <citation type="submission" date="2021-03" db="EMBL/GenBank/DDBJ databases">
        <title>Enterococcal diversity collection.</title>
        <authorList>
            <person name="Gilmore M.S."/>
            <person name="Schwartzman J."/>
            <person name="Van Tyne D."/>
            <person name="Martin M."/>
            <person name="Earl A.M."/>
            <person name="Manson A.L."/>
            <person name="Straub T."/>
            <person name="Salamzade R."/>
            <person name="Saavedra J."/>
            <person name="Lebreton F."/>
            <person name="Prichula J."/>
            <person name="Schaufler K."/>
            <person name="Gaca A."/>
            <person name="Sgardioli B."/>
            <person name="Wagenaar J."/>
            <person name="Strong T."/>
        </authorList>
    </citation>
    <scope>NUCLEOTIDE SEQUENCE [LARGE SCALE GENOMIC DNA]</scope>
    <source>
        <strain evidence="4 5">DIV0080</strain>
    </source>
</reference>
<accession>A0ABS3HRK8</accession>
<evidence type="ECO:0000313" key="5">
    <source>
        <dbReference type="Proteomes" id="UP000664857"/>
    </source>
</evidence>
<dbReference type="InterPro" id="IPR040491">
    <property type="entry name" value="DUF5626"/>
</dbReference>
<dbReference type="Pfam" id="PF18540">
    <property type="entry name" value="DUF5626"/>
    <property type="match status" value="1"/>
</dbReference>
<dbReference type="Proteomes" id="UP000664857">
    <property type="component" value="Unassembled WGS sequence"/>
</dbReference>
<sequence>MKKVAISFIILGSSLILGTNLASANTEEVIYDLDNHNLVESFELEEDGEIIDVTIVDDSLISRMADKTYTVSKNKKNSWSISYKVSVKSNKITSAHSGSFKASQGNFSNTSVTRHSNSSASAKGTWKHRAYASNLTVKATVRNNKLVVE</sequence>
<name>A0ABS3HRK8_9ENTE</name>
<organism evidence="4 5">
    <name type="scientific">Candidatus Vagococcus giribetii</name>
    <dbReference type="NCBI Taxonomy" id="2230876"/>
    <lineage>
        <taxon>Bacteria</taxon>
        <taxon>Bacillati</taxon>
        <taxon>Bacillota</taxon>
        <taxon>Bacilli</taxon>
        <taxon>Lactobacillales</taxon>
        <taxon>Enterococcaceae</taxon>
        <taxon>Vagococcus</taxon>
    </lineage>
</organism>
<dbReference type="Gene3D" id="2.60.40.3860">
    <property type="match status" value="1"/>
</dbReference>
<proteinExistence type="predicted"/>
<feature type="signal peptide" evidence="2">
    <location>
        <begin position="1"/>
        <end position="24"/>
    </location>
</feature>
<protein>
    <submittedName>
        <fullName evidence="4">DUF5626 family protein</fullName>
    </submittedName>
</protein>
<keyword evidence="5" id="KW-1185">Reference proteome</keyword>
<evidence type="ECO:0000259" key="3">
    <source>
        <dbReference type="Pfam" id="PF18540"/>
    </source>
</evidence>